<dbReference type="AlphaFoldDB" id="A0A6B0U8T7"/>
<organism evidence="2">
    <name type="scientific">Ixodes ricinus</name>
    <name type="common">Common tick</name>
    <name type="synonym">Acarus ricinus</name>
    <dbReference type="NCBI Taxonomy" id="34613"/>
    <lineage>
        <taxon>Eukaryota</taxon>
        <taxon>Metazoa</taxon>
        <taxon>Ecdysozoa</taxon>
        <taxon>Arthropoda</taxon>
        <taxon>Chelicerata</taxon>
        <taxon>Arachnida</taxon>
        <taxon>Acari</taxon>
        <taxon>Parasitiformes</taxon>
        <taxon>Ixodida</taxon>
        <taxon>Ixodoidea</taxon>
        <taxon>Ixodidae</taxon>
        <taxon>Ixodinae</taxon>
        <taxon>Ixodes</taxon>
    </lineage>
</organism>
<reference evidence="2" key="1">
    <citation type="submission" date="2019-12" db="EMBL/GenBank/DDBJ databases">
        <title>An insight into the sialome of adult female Ixodes ricinus ticks feeding for 6 days.</title>
        <authorList>
            <person name="Perner J."/>
            <person name="Ribeiro J.M.C."/>
        </authorList>
    </citation>
    <scope>NUCLEOTIDE SEQUENCE</scope>
    <source>
        <strain evidence="2">Semi-engorged</strain>
        <tissue evidence="2">Salivary glands</tissue>
    </source>
</reference>
<evidence type="ECO:0000313" key="2">
    <source>
        <dbReference type="EMBL" id="MXU86811.1"/>
    </source>
</evidence>
<feature type="compositionally biased region" description="Polar residues" evidence="1">
    <location>
        <begin position="73"/>
        <end position="82"/>
    </location>
</feature>
<accession>A0A6B0U8T7</accession>
<proteinExistence type="predicted"/>
<evidence type="ECO:0000256" key="1">
    <source>
        <dbReference type="SAM" id="MobiDB-lite"/>
    </source>
</evidence>
<feature type="region of interest" description="Disordered" evidence="1">
    <location>
        <begin position="71"/>
        <end position="93"/>
    </location>
</feature>
<name>A0A6B0U8T7_IXORI</name>
<protein>
    <submittedName>
        <fullName evidence="2">Uncharacterized protein</fullName>
    </submittedName>
</protein>
<sequence length="93" mass="9719">MVWLLLFLPSSSLVVVVVVALLLVVSVTTIPSFVGSLAFCGVAVVAGDIGHHSRAGVVRCCDETRDADVASARTMSRSSNPGNGHPRQADRLC</sequence>
<dbReference type="EMBL" id="GIFC01004728">
    <property type="protein sequence ID" value="MXU86811.1"/>
    <property type="molecule type" value="Transcribed_RNA"/>
</dbReference>